<organism evidence="3 4">
    <name type="scientific">Hymenobacter lapidiphilus</name>
    <dbReference type="NCBI Taxonomy" id="2608003"/>
    <lineage>
        <taxon>Bacteria</taxon>
        <taxon>Pseudomonadati</taxon>
        <taxon>Bacteroidota</taxon>
        <taxon>Cytophagia</taxon>
        <taxon>Cytophagales</taxon>
        <taxon>Hymenobacteraceae</taxon>
        <taxon>Hymenobacter</taxon>
    </lineage>
</organism>
<proteinExistence type="predicted"/>
<evidence type="ECO:0000256" key="1">
    <source>
        <dbReference type="ARBA" id="ARBA00022723"/>
    </source>
</evidence>
<dbReference type="Pfam" id="PF00903">
    <property type="entry name" value="Glyoxalase"/>
    <property type="match status" value="1"/>
</dbReference>
<dbReference type="GO" id="GO:0004493">
    <property type="term" value="F:methylmalonyl-CoA epimerase activity"/>
    <property type="evidence" value="ECO:0007669"/>
    <property type="project" value="TreeGrafter"/>
</dbReference>
<dbReference type="Proteomes" id="UP000565521">
    <property type="component" value="Unassembled WGS sequence"/>
</dbReference>
<keyword evidence="1" id="KW-0479">Metal-binding</keyword>
<feature type="domain" description="VOC" evidence="2">
    <location>
        <begin position="4"/>
        <end position="144"/>
    </location>
</feature>
<dbReference type="CDD" id="cd06587">
    <property type="entry name" value="VOC"/>
    <property type="match status" value="1"/>
</dbReference>
<dbReference type="Gene3D" id="3.10.180.10">
    <property type="entry name" value="2,3-Dihydroxybiphenyl 1,2-Dioxygenase, domain 1"/>
    <property type="match status" value="1"/>
</dbReference>
<dbReference type="PROSITE" id="PS51819">
    <property type="entry name" value="VOC"/>
    <property type="match status" value="1"/>
</dbReference>
<sequence length="145" mass="15698">MITDFSHITLNCRELERSVAFYQTLGLEVLRDVGELNAPGIAQAFQLPAGHLRVVHLAPPGRTGNMKIDLCQWLDPTPVGAPYSTLNHVGWARLCLVVQGLDETVQQLQAQGIGFLSDIAAFGQGVRSVCLHDPDGTVVQLIEGL</sequence>
<dbReference type="AlphaFoldDB" id="A0A7Y7PQM5"/>
<dbReference type="InterPro" id="IPR029068">
    <property type="entry name" value="Glyas_Bleomycin-R_OHBP_Dase"/>
</dbReference>
<evidence type="ECO:0000259" key="2">
    <source>
        <dbReference type="PROSITE" id="PS51819"/>
    </source>
</evidence>
<dbReference type="PANTHER" id="PTHR43048">
    <property type="entry name" value="METHYLMALONYL-COA EPIMERASE"/>
    <property type="match status" value="1"/>
</dbReference>
<dbReference type="PANTHER" id="PTHR43048:SF5">
    <property type="entry name" value="BLR5325 PROTEIN"/>
    <property type="match status" value="1"/>
</dbReference>
<evidence type="ECO:0000313" key="4">
    <source>
        <dbReference type="Proteomes" id="UP000565521"/>
    </source>
</evidence>
<comment type="caution">
    <text evidence="3">The sequence shown here is derived from an EMBL/GenBank/DDBJ whole genome shotgun (WGS) entry which is preliminary data.</text>
</comment>
<evidence type="ECO:0000313" key="3">
    <source>
        <dbReference type="EMBL" id="NVO32258.1"/>
    </source>
</evidence>
<reference evidence="3 4" key="1">
    <citation type="submission" date="2020-05" db="EMBL/GenBank/DDBJ databases">
        <title>Hymenobacter terrestris sp. nov. and Hymenobacter lapidiphilus sp. nov., isolated from regoliths in Antarctica.</title>
        <authorList>
            <person name="Sedlacek I."/>
            <person name="Pantucek R."/>
            <person name="Zeman M."/>
            <person name="Holochova P."/>
            <person name="Kralova S."/>
            <person name="Stankova E."/>
            <person name="Sedo O."/>
            <person name="Micenkova L."/>
            <person name="Svec P."/>
            <person name="Gupta V."/>
            <person name="Sood U."/>
            <person name="Korpole U.S."/>
            <person name="Lal R."/>
        </authorList>
    </citation>
    <scope>NUCLEOTIDE SEQUENCE [LARGE SCALE GENOMIC DNA]</scope>
    <source>
        <strain evidence="3 4">P5342</strain>
    </source>
</reference>
<dbReference type="InterPro" id="IPR037523">
    <property type="entry name" value="VOC_core"/>
</dbReference>
<dbReference type="RefSeq" id="WP_176909140.1">
    <property type="nucleotide sequence ID" value="NZ_JABKAU010000026.1"/>
</dbReference>
<dbReference type="InterPro" id="IPR051785">
    <property type="entry name" value="MMCE/EMCE_epimerase"/>
</dbReference>
<dbReference type="InterPro" id="IPR004360">
    <property type="entry name" value="Glyas_Fos-R_dOase_dom"/>
</dbReference>
<protein>
    <submittedName>
        <fullName evidence="3">VOC family protein</fullName>
    </submittedName>
</protein>
<dbReference type="EMBL" id="JABKAU010000026">
    <property type="protein sequence ID" value="NVO32258.1"/>
    <property type="molecule type" value="Genomic_DNA"/>
</dbReference>
<dbReference type="GO" id="GO:0046491">
    <property type="term" value="P:L-methylmalonyl-CoA metabolic process"/>
    <property type="evidence" value="ECO:0007669"/>
    <property type="project" value="TreeGrafter"/>
</dbReference>
<dbReference type="GO" id="GO:0046872">
    <property type="term" value="F:metal ion binding"/>
    <property type="evidence" value="ECO:0007669"/>
    <property type="project" value="UniProtKB-KW"/>
</dbReference>
<gene>
    <name evidence="3" type="ORF">HW554_13645</name>
</gene>
<keyword evidence="4" id="KW-1185">Reference proteome</keyword>
<name>A0A7Y7PQM5_9BACT</name>
<dbReference type="SUPFAM" id="SSF54593">
    <property type="entry name" value="Glyoxalase/Bleomycin resistance protein/Dihydroxybiphenyl dioxygenase"/>
    <property type="match status" value="1"/>
</dbReference>
<accession>A0A7Y7PQM5</accession>